<dbReference type="RefSeq" id="WP_030242142.1">
    <property type="nucleotide sequence ID" value="NC_024970.2"/>
</dbReference>
<dbReference type="Proteomes" id="UP000231791">
    <property type="component" value="Plasmid pSA3239"/>
</dbReference>
<dbReference type="AlphaFoldDB" id="A0A2K8PT18"/>
<feature type="region of interest" description="Disordered" evidence="1">
    <location>
        <begin position="133"/>
        <end position="157"/>
    </location>
</feature>
<gene>
    <name evidence="2" type="ORF">SLAV_40545</name>
</gene>
<evidence type="ECO:0000313" key="3">
    <source>
        <dbReference type="Proteomes" id="UP000231791"/>
    </source>
</evidence>
<keyword evidence="2" id="KW-0614">Plasmid</keyword>
<feature type="compositionally biased region" description="Basic residues" evidence="1">
    <location>
        <begin position="148"/>
        <end position="157"/>
    </location>
</feature>
<keyword evidence="3" id="KW-1185">Reference proteome</keyword>
<dbReference type="OrthoDB" id="4216531at2"/>
<proteinExistence type="predicted"/>
<organism evidence="2 3">
    <name type="scientific">Streptomyces lavendulae subsp. lavendulae</name>
    <dbReference type="NCBI Taxonomy" id="58340"/>
    <lineage>
        <taxon>Bacteria</taxon>
        <taxon>Bacillati</taxon>
        <taxon>Actinomycetota</taxon>
        <taxon>Actinomycetes</taxon>
        <taxon>Kitasatosporales</taxon>
        <taxon>Streptomycetaceae</taxon>
        <taxon>Streptomyces</taxon>
    </lineage>
</organism>
<dbReference type="KEGG" id="slx:SLAV_40545"/>
<reference evidence="2 3" key="1">
    <citation type="submission" date="2017-11" db="EMBL/GenBank/DDBJ databases">
        <title>Complete genome sequence of Streptomyces lavendulae subsp. lavendulae CCM 3239 (formerly 'Streptomyces aureofaciens CCM 3239'), the producer of the angucycline-type antibiotic auricin.</title>
        <authorList>
            <person name="Busche T."/>
            <person name="Novakova R."/>
            <person name="Al'Dilaimi A."/>
            <person name="Homerova D."/>
            <person name="Feckova L."/>
            <person name="Rezuchova B."/>
            <person name="Mingyar E."/>
            <person name="Csolleiova D."/>
            <person name="Bekeova C."/>
            <person name="Winkler A."/>
            <person name="Sevcikova B."/>
            <person name="Kalinowski J."/>
            <person name="Kormanec J."/>
            <person name="Ruckert C."/>
        </authorList>
    </citation>
    <scope>NUCLEOTIDE SEQUENCE [LARGE SCALE GENOMIC DNA]</scope>
    <source>
        <strain evidence="2 3">CCM 3239</strain>
        <plasmid evidence="3">Plasmid psa3239</plasmid>
    </source>
</reference>
<dbReference type="EMBL" id="CP024986">
    <property type="protein sequence ID" value="ATZ29871.1"/>
    <property type="molecule type" value="Genomic_DNA"/>
</dbReference>
<protein>
    <submittedName>
        <fullName evidence="2">Uncharacterized protein</fullName>
    </submittedName>
</protein>
<evidence type="ECO:0000256" key="1">
    <source>
        <dbReference type="SAM" id="MobiDB-lite"/>
    </source>
</evidence>
<dbReference type="GeneID" id="49389034"/>
<accession>A0A2K8PT18</accession>
<geneLocation type="plasmid" evidence="3">
    <name>psa3239</name>
</geneLocation>
<sequence>MSTLRFAAVNADGLLSDLDLPPAAYRVLLKLRSLSEPGGRILIDQATIGGLLELSRPSVNAALRSLELAKLVRKVRNGVYQINPMLAGYNSFEDAVAAVNEMAPEERLDARGYVASYHQAVAEYQDQLAEQRKKRAAQAAAKKAAESKRRRTLHAVG</sequence>
<dbReference type="InterPro" id="IPR036390">
    <property type="entry name" value="WH_DNA-bd_sf"/>
</dbReference>
<name>A0A2K8PT18_STRLA</name>
<dbReference type="SUPFAM" id="SSF46785">
    <property type="entry name" value="Winged helix' DNA-binding domain"/>
    <property type="match status" value="1"/>
</dbReference>
<evidence type="ECO:0000313" key="2">
    <source>
        <dbReference type="EMBL" id="ATZ29871.1"/>
    </source>
</evidence>